<keyword evidence="9" id="KW-0418">Kinase</keyword>
<reference evidence="21 22" key="1">
    <citation type="submission" date="2021-08" db="EMBL/GenBank/DDBJ databases">
        <title>WGS assembly of Ceratopteris richardii.</title>
        <authorList>
            <person name="Marchant D.B."/>
            <person name="Chen G."/>
            <person name="Jenkins J."/>
            <person name="Shu S."/>
            <person name="Leebens-Mack J."/>
            <person name="Grimwood J."/>
            <person name="Schmutz J."/>
            <person name="Soltis P."/>
            <person name="Soltis D."/>
            <person name="Chen Z.-H."/>
        </authorList>
    </citation>
    <scope>NUCLEOTIDE SEQUENCE [LARGE SCALE GENOMIC DNA]</scope>
    <source>
        <strain evidence="21">Whitten #5841</strain>
        <tissue evidence="21">Leaf</tissue>
    </source>
</reference>
<evidence type="ECO:0000256" key="11">
    <source>
        <dbReference type="ARBA" id="ARBA00022989"/>
    </source>
</evidence>
<comment type="subcellular location">
    <subcellularLocation>
        <location evidence="1">Membrane</location>
    </subcellularLocation>
</comment>
<feature type="signal peptide" evidence="19">
    <location>
        <begin position="1"/>
        <end position="27"/>
    </location>
</feature>
<protein>
    <recommendedName>
        <fullName evidence="2">non-specific serine/threonine protein kinase</fullName>
        <ecNumber evidence="2">2.7.11.1</ecNumber>
    </recommendedName>
</protein>
<evidence type="ECO:0000256" key="14">
    <source>
        <dbReference type="ARBA" id="ARBA00023180"/>
    </source>
</evidence>
<keyword evidence="14" id="KW-0325">Glycoprotein</keyword>
<keyword evidence="19" id="KW-0732">Signal</keyword>
<evidence type="ECO:0000259" key="20">
    <source>
        <dbReference type="PROSITE" id="PS50011"/>
    </source>
</evidence>
<dbReference type="InterPro" id="IPR008271">
    <property type="entry name" value="Ser/Thr_kinase_AS"/>
</dbReference>
<dbReference type="OMA" id="MISEHTH"/>
<evidence type="ECO:0000256" key="1">
    <source>
        <dbReference type="ARBA" id="ARBA00004370"/>
    </source>
</evidence>
<evidence type="ECO:0000256" key="19">
    <source>
        <dbReference type="SAM" id="SignalP"/>
    </source>
</evidence>
<dbReference type="InterPro" id="IPR011009">
    <property type="entry name" value="Kinase-like_dom_sf"/>
</dbReference>
<evidence type="ECO:0000256" key="2">
    <source>
        <dbReference type="ARBA" id="ARBA00012513"/>
    </source>
</evidence>
<dbReference type="SUPFAM" id="SSF56112">
    <property type="entry name" value="Protein kinase-like (PK-like)"/>
    <property type="match status" value="1"/>
</dbReference>
<dbReference type="InterPro" id="IPR050647">
    <property type="entry name" value="Plant_LRR-RLKs"/>
</dbReference>
<evidence type="ECO:0000313" key="21">
    <source>
        <dbReference type="EMBL" id="KAH7294835.1"/>
    </source>
</evidence>
<dbReference type="InterPro" id="IPR017441">
    <property type="entry name" value="Protein_kinase_ATP_BS"/>
</dbReference>
<dbReference type="SMART" id="SM00369">
    <property type="entry name" value="LRR_TYP"/>
    <property type="match status" value="7"/>
</dbReference>
<gene>
    <name evidence="21" type="ORF">KP509_27G021100</name>
</gene>
<keyword evidence="11 18" id="KW-1133">Transmembrane helix</keyword>
<comment type="catalytic activity">
    <reaction evidence="16">
        <text>L-seryl-[protein] + ATP = O-phospho-L-seryl-[protein] + ADP + H(+)</text>
        <dbReference type="Rhea" id="RHEA:17989"/>
        <dbReference type="Rhea" id="RHEA-COMP:9863"/>
        <dbReference type="Rhea" id="RHEA-COMP:11604"/>
        <dbReference type="ChEBI" id="CHEBI:15378"/>
        <dbReference type="ChEBI" id="CHEBI:29999"/>
        <dbReference type="ChEBI" id="CHEBI:30616"/>
        <dbReference type="ChEBI" id="CHEBI:83421"/>
        <dbReference type="ChEBI" id="CHEBI:456216"/>
        <dbReference type="EC" id="2.7.11.1"/>
    </reaction>
</comment>
<dbReference type="EC" id="2.7.11.1" evidence="2"/>
<dbReference type="Proteomes" id="UP000825935">
    <property type="component" value="Chromosome 27"/>
</dbReference>
<dbReference type="FunFam" id="1.10.510.10:FF:000309">
    <property type="entry name" value="Leucine-rich repeat receptor-like protein kinase"/>
    <property type="match status" value="1"/>
</dbReference>
<accession>A0A8T2RGY9</accession>
<comment type="caution">
    <text evidence="21">The sequence shown here is derived from an EMBL/GenBank/DDBJ whole genome shotgun (WGS) entry which is preliminary data.</text>
</comment>
<dbReference type="AlphaFoldDB" id="A0A8T2RGY9"/>
<evidence type="ECO:0000313" key="22">
    <source>
        <dbReference type="Proteomes" id="UP000825935"/>
    </source>
</evidence>
<evidence type="ECO:0000256" key="8">
    <source>
        <dbReference type="ARBA" id="ARBA00022741"/>
    </source>
</evidence>
<dbReference type="Pfam" id="PF13855">
    <property type="entry name" value="LRR_8"/>
    <property type="match status" value="2"/>
</dbReference>
<dbReference type="Gene3D" id="3.80.10.10">
    <property type="entry name" value="Ribonuclease Inhibitor"/>
    <property type="match status" value="5"/>
</dbReference>
<evidence type="ECO:0000256" key="12">
    <source>
        <dbReference type="ARBA" id="ARBA00023136"/>
    </source>
</evidence>
<evidence type="ECO:0000256" key="9">
    <source>
        <dbReference type="ARBA" id="ARBA00022777"/>
    </source>
</evidence>
<keyword evidence="8 17" id="KW-0547">Nucleotide-binding</keyword>
<dbReference type="Gene3D" id="1.10.510.10">
    <property type="entry name" value="Transferase(Phosphotransferase) domain 1"/>
    <property type="match status" value="1"/>
</dbReference>
<dbReference type="PANTHER" id="PTHR48056">
    <property type="entry name" value="LRR RECEPTOR-LIKE SERINE/THREONINE-PROTEIN KINASE-RELATED"/>
    <property type="match status" value="1"/>
</dbReference>
<evidence type="ECO:0000256" key="15">
    <source>
        <dbReference type="ARBA" id="ARBA00047899"/>
    </source>
</evidence>
<evidence type="ECO:0000256" key="4">
    <source>
        <dbReference type="ARBA" id="ARBA00022614"/>
    </source>
</evidence>
<evidence type="ECO:0000256" key="17">
    <source>
        <dbReference type="PROSITE-ProRule" id="PRU10141"/>
    </source>
</evidence>
<dbReference type="OrthoDB" id="676979at2759"/>
<evidence type="ECO:0000256" key="16">
    <source>
        <dbReference type="ARBA" id="ARBA00048679"/>
    </source>
</evidence>
<feature type="transmembrane region" description="Helical" evidence="18">
    <location>
        <begin position="703"/>
        <end position="729"/>
    </location>
</feature>
<proteinExistence type="predicted"/>
<evidence type="ECO:0000256" key="10">
    <source>
        <dbReference type="ARBA" id="ARBA00022840"/>
    </source>
</evidence>
<evidence type="ECO:0000256" key="3">
    <source>
        <dbReference type="ARBA" id="ARBA00022527"/>
    </source>
</evidence>
<feature type="binding site" evidence="17">
    <location>
        <position position="828"/>
    </location>
    <ligand>
        <name>ATP</name>
        <dbReference type="ChEBI" id="CHEBI:30616"/>
    </ligand>
</feature>
<keyword evidence="3" id="KW-0723">Serine/threonine-protein kinase</keyword>
<dbReference type="SUPFAM" id="SSF52058">
    <property type="entry name" value="L domain-like"/>
    <property type="match status" value="2"/>
</dbReference>
<dbReference type="InterPro" id="IPR003591">
    <property type="entry name" value="Leu-rich_rpt_typical-subtyp"/>
</dbReference>
<dbReference type="GO" id="GO:0033612">
    <property type="term" value="F:receptor serine/threonine kinase binding"/>
    <property type="evidence" value="ECO:0007669"/>
    <property type="project" value="TreeGrafter"/>
</dbReference>
<comment type="catalytic activity">
    <reaction evidence="15">
        <text>L-threonyl-[protein] + ATP = O-phospho-L-threonyl-[protein] + ADP + H(+)</text>
        <dbReference type="Rhea" id="RHEA:46608"/>
        <dbReference type="Rhea" id="RHEA-COMP:11060"/>
        <dbReference type="Rhea" id="RHEA-COMP:11605"/>
        <dbReference type="ChEBI" id="CHEBI:15378"/>
        <dbReference type="ChEBI" id="CHEBI:30013"/>
        <dbReference type="ChEBI" id="CHEBI:30616"/>
        <dbReference type="ChEBI" id="CHEBI:61977"/>
        <dbReference type="ChEBI" id="CHEBI:456216"/>
        <dbReference type="EC" id="2.7.11.1"/>
    </reaction>
</comment>
<dbReference type="PROSITE" id="PS00108">
    <property type="entry name" value="PROTEIN_KINASE_ST"/>
    <property type="match status" value="1"/>
</dbReference>
<dbReference type="GO" id="GO:0004674">
    <property type="term" value="F:protein serine/threonine kinase activity"/>
    <property type="evidence" value="ECO:0007669"/>
    <property type="project" value="UniProtKB-KW"/>
</dbReference>
<evidence type="ECO:0000256" key="7">
    <source>
        <dbReference type="ARBA" id="ARBA00022737"/>
    </source>
</evidence>
<evidence type="ECO:0000256" key="18">
    <source>
        <dbReference type="SAM" id="Phobius"/>
    </source>
</evidence>
<evidence type="ECO:0000256" key="13">
    <source>
        <dbReference type="ARBA" id="ARBA00023170"/>
    </source>
</evidence>
<dbReference type="GO" id="GO:0016020">
    <property type="term" value="C:membrane"/>
    <property type="evidence" value="ECO:0007669"/>
    <property type="project" value="UniProtKB-SubCell"/>
</dbReference>
<organism evidence="21 22">
    <name type="scientific">Ceratopteris richardii</name>
    <name type="common">Triangle waterfern</name>
    <dbReference type="NCBI Taxonomy" id="49495"/>
    <lineage>
        <taxon>Eukaryota</taxon>
        <taxon>Viridiplantae</taxon>
        <taxon>Streptophyta</taxon>
        <taxon>Embryophyta</taxon>
        <taxon>Tracheophyta</taxon>
        <taxon>Polypodiopsida</taxon>
        <taxon>Polypodiidae</taxon>
        <taxon>Polypodiales</taxon>
        <taxon>Pteridineae</taxon>
        <taxon>Pteridaceae</taxon>
        <taxon>Parkerioideae</taxon>
        <taxon>Ceratopteris</taxon>
    </lineage>
</organism>
<keyword evidence="5" id="KW-0808">Transferase</keyword>
<dbReference type="EMBL" id="CM035432">
    <property type="protein sequence ID" value="KAH7294835.1"/>
    <property type="molecule type" value="Genomic_DNA"/>
</dbReference>
<evidence type="ECO:0000256" key="6">
    <source>
        <dbReference type="ARBA" id="ARBA00022692"/>
    </source>
</evidence>
<keyword evidence="12 18" id="KW-0472">Membrane</keyword>
<dbReference type="Pfam" id="PF00560">
    <property type="entry name" value="LRR_1"/>
    <property type="match status" value="9"/>
</dbReference>
<dbReference type="InterPro" id="IPR001245">
    <property type="entry name" value="Ser-Thr/Tyr_kinase_cat_dom"/>
</dbReference>
<dbReference type="PROSITE" id="PS50011">
    <property type="entry name" value="PROTEIN_KINASE_DOM"/>
    <property type="match status" value="1"/>
</dbReference>
<evidence type="ECO:0000256" key="5">
    <source>
        <dbReference type="ARBA" id="ARBA00022679"/>
    </source>
</evidence>
<sequence>MASCNCRRVLLISVVLFSFIAIDTVCPSPLDDDRHALLQIKFSLLNLNSTAASELRDWIDGSNGSVPASPSTSASLNSSDPSSPCVWKRVSCSSVDNTTRVTMLDLSSLVLSHAILINGFSSLSALRTLNLSNNSFFGTVANDIVSCPRLAVLDLSYNSISALPASFSSLSTLEFLNLTSNNISSPLGLPVSLCSRNSLLHYLDISDNALTGGFPTSIINCTSLRHLDVSDNKIIGPLPSEIGGLRNMQVLKFSGNGFSGSVPAELGNLSALHILMGGSNDFTGSLPSGLSQCQNLTLLDFDDNHLSGSLPDFLHQAPSLRHAVLHSNAFTGPISSSLFNASGLIFLDISNNTISGSISPQISRLSSLRFLLMANNKLSGKIPTELYHLSNLIFLDLSSNMLDGFIPASLGRLTNLLWLMLAHNNLTGKVPPELGNCSSLLWLNLRSNALTGALPKELASMGQDPNWDFISDAKIMDLPKMMGECLMLKRLVPENFPPYSFIYDNLEKSRCEMFWLKFLTGIAEESFRCGGIKESGGYIQVSDNTLSGRIPSKLQAGRITILFLSGNLFSGPIPDGFGDLPLRHLNVSRNRLSGAVPSSLSKNPCLMLLDLSYNNLSGLLPSSLTNLFQLSSFNVSYNPLLTGRILISAQFSTFDNTSYFGDPLLCFEGTPGMPITQSLPLCRNSILNMENGAQSRKAAPTIIALWAILAIFNASVALCLIGIFCRIIVRRKAVSCKRWRSHLLGYSGKNVLVTEAGSSSEERSSAVHVFGDMFNQLLSTCSSAQKLTYADILLATSNFDEENILGCGGFGIVYKATLVDGTILAVKKLMHYSEQGEREFLAEMETLGSLNQENLVPLLGCFAFGEEKLLVYKYFSNGSLEYWLHDKEGSAQELTWRRRLRVAADCARALSYLHHECTPVLIHRDIKTSNVLLDEEFHGFLADFGLARGIGDGRSHVSTVVAGTFGYVAPEYSQTWRATPKGDVYSFGVVLLELLTGRHPTGLPSMCADAMASHERLHLYGDGGNLVDWTRALVRSGCIEEAFHPSVKESAVGRSHELLRFMEIAQACTAELPEQRPSMSIVSSNLQDLLHPEDRIHGGLLAKNP</sequence>
<name>A0A8T2RGY9_CERRI</name>
<keyword evidence="10 17" id="KW-0067">ATP-binding</keyword>
<dbReference type="GO" id="GO:0005524">
    <property type="term" value="F:ATP binding"/>
    <property type="evidence" value="ECO:0007669"/>
    <property type="project" value="UniProtKB-UniRule"/>
</dbReference>
<dbReference type="FunFam" id="3.80.10.10:FF:000383">
    <property type="entry name" value="Leucine-rich repeat receptor protein kinase EMS1"/>
    <property type="match status" value="3"/>
</dbReference>
<dbReference type="PROSITE" id="PS00107">
    <property type="entry name" value="PROTEIN_KINASE_ATP"/>
    <property type="match status" value="1"/>
</dbReference>
<dbReference type="SMART" id="SM00220">
    <property type="entry name" value="S_TKc"/>
    <property type="match status" value="1"/>
</dbReference>
<keyword evidence="7" id="KW-0677">Repeat</keyword>
<feature type="domain" description="Protein kinase" evidence="20">
    <location>
        <begin position="799"/>
        <end position="1090"/>
    </location>
</feature>
<dbReference type="Gene3D" id="3.30.200.20">
    <property type="entry name" value="Phosphorylase Kinase, domain 1"/>
    <property type="match status" value="1"/>
</dbReference>
<feature type="chain" id="PRO_5035775827" description="non-specific serine/threonine protein kinase" evidence="19">
    <location>
        <begin position="28"/>
        <end position="1105"/>
    </location>
</feature>
<dbReference type="InterPro" id="IPR000719">
    <property type="entry name" value="Prot_kinase_dom"/>
</dbReference>
<keyword evidence="6 18" id="KW-0812">Transmembrane</keyword>
<dbReference type="PANTHER" id="PTHR48056:SF89">
    <property type="entry name" value="OS06G0585982 PROTEIN"/>
    <property type="match status" value="1"/>
</dbReference>
<keyword evidence="4" id="KW-0433">Leucine-rich repeat</keyword>
<keyword evidence="13" id="KW-0675">Receptor</keyword>
<dbReference type="InterPro" id="IPR001611">
    <property type="entry name" value="Leu-rich_rpt"/>
</dbReference>
<dbReference type="Pfam" id="PF07714">
    <property type="entry name" value="PK_Tyr_Ser-Thr"/>
    <property type="match status" value="1"/>
</dbReference>
<dbReference type="InterPro" id="IPR032675">
    <property type="entry name" value="LRR_dom_sf"/>
</dbReference>
<keyword evidence="22" id="KW-1185">Reference proteome</keyword>